<dbReference type="OrthoDB" id="1724191at2759"/>
<dbReference type="EMBL" id="CM018036">
    <property type="protein sequence ID" value="KAA8541021.1"/>
    <property type="molecule type" value="Genomic_DNA"/>
</dbReference>
<feature type="region of interest" description="Disordered" evidence="1">
    <location>
        <begin position="114"/>
        <end position="176"/>
    </location>
</feature>
<evidence type="ECO:0000256" key="1">
    <source>
        <dbReference type="SAM" id="MobiDB-lite"/>
    </source>
</evidence>
<sequence length="331" mass="37523">MSQVVAREAESRHGIYNLFLHEVLSWECGSWSDNCSEDQCASEHDRICIQNTYWLEPHVDLLKILGIQLSMRANEVGERVHNFFAPDNLSQGQHHRQVVDGNWPVLGNNPWVASQRHIGGQSSNPKNFNLQQSDSERGHSGHSLQVPHGLNFTQSTPGPDFAKSQSQSPRPNLNGYNHEHQVFQTRQNEANFLGVDSESDQCNIMSRRVSVYESQQGNGPEHHTKISVRSETSESPVSFDFFGDQQQLMSGRQPGMLQSLPQQQSGFNDMQQILQQQIMFRKMQELQRMQQLEQLEARQQNSINQISSISKQESGNHSPALINSPRVSEAV</sequence>
<feature type="compositionally biased region" description="Polar residues" evidence="1">
    <location>
        <begin position="151"/>
        <end position="175"/>
    </location>
</feature>
<protein>
    <submittedName>
        <fullName evidence="2">Uncharacterized protein</fullName>
    </submittedName>
</protein>
<feature type="compositionally biased region" description="Polar residues" evidence="1">
    <location>
        <begin position="120"/>
        <end position="133"/>
    </location>
</feature>
<dbReference type="Proteomes" id="UP000325577">
    <property type="component" value="Linkage Group LG13"/>
</dbReference>
<evidence type="ECO:0000313" key="2">
    <source>
        <dbReference type="EMBL" id="KAA8541021.1"/>
    </source>
</evidence>
<gene>
    <name evidence="2" type="ORF">F0562_024841</name>
</gene>
<dbReference type="AlphaFoldDB" id="A0A5J5BIS9"/>
<dbReference type="PANTHER" id="PTHR31267">
    <property type="entry name" value="DENTIN SIALOPHOSPHOPROTEIN-LIKE PROTEIN"/>
    <property type="match status" value="1"/>
</dbReference>
<proteinExistence type="predicted"/>
<dbReference type="PANTHER" id="PTHR31267:SF2">
    <property type="entry name" value="EXPRESSED PROTEIN"/>
    <property type="match status" value="1"/>
</dbReference>
<accession>A0A5J5BIS9</accession>
<name>A0A5J5BIS9_9ASTE</name>
<reference evidence="2 3" key="1">
    <citation type="submission" date="2019-09" db="EMBL/GenBank/DDBJ databases">
        <title>A chromosome-level genome assembly of the Chinese tupelo Nyssa sinensis.</title>
        <authorList>
            <person name="Yang X."/>
            <person name="Kang M."/>
            <person name="Yang Y."/>
            <person name="Xiong H."/>
            <person name="Wang M."/>
            <person name="Zhang Z."/>
            <person name="Wang Z."/>
            <person name="Wu H."/>
            <person name="Ma T."/>
            <person name="Liu J."/>
            <person name="Xi Z."/>
        </authorList>
    </citation>
    <scope>NUCLEOTIDE SEQUENCE [LARGE SCALE GENOMIC DNA]</scope>
    <source>
        <strain evidence="2">J267</strain>
        <tissue evidence="2">Leaf</tissue>
    </source>
</reference>
<organism evidence="2 3">
    <name type="scientific">Nyssa sinensis</name>
    <dbReference type="NCBI Taxonomy" id="561372"/>
    <lineage>
        <taxon>Eukaryota</taxon>
        <taxon>Viridiplantae</taxon>
        <taxon>Streptophyta</taxon>
        <taxon>Embryophyta</taxon>
        <taxon>Tracheophyta</taxon>
        <taxon>Spermatophyta</taxon>
        <taxon>Magnoliopsida</taxon>
        <taxon>eudicotyledons</taxon>
        <taxon>Gunneridae</taxon>
        <taxon>Pentapetalae</taxon>
        <taxon>asterids</taxon>
        <taxon>Cornales</taxon>
        <taxon>Nyssaceae</taxon>
        <taxon>Nyssa</taxon>
    </lineage>
</organism>
<feature type="region of interest" description="Disordered" evidence="1">
    <location>
        <begin position="308"/>
        <end position="331"/>
    </location>
</feature>
<evidence type="ECO:0000313" key="3">
    <source>
        <dbReference type="Proteomes" id="UP000325577"/>
    </source>
</evidence>
<keyword evidence="3" id="KW-1185">Reference proteome</keyword>